<feature type="transmembrane region" description="Helical" evidence="2">
    <location>
        <begin position="294"/>
        <end position="315"/>
    </location>
</feature>
<keyword evidence="2" id="KW-0472">Membrane</keyword>
<accession>A0A2M8LFT5</accession>
<feature type="coiled-coil region" evidence="1">
    <location>
        <begin position="615"/>
        <end position="666"/>
    </location>
</feature>
<sequence length="1246" mass="138576">MLLHSISIKKILIGFVTLAVVTSIPVPTLQQAVPPQFFAPTVFAGNDSATITTVTPTTIDPGTQKVKASCGWLDPTCWLPFIISALAAIIISLLGKILSFLVGLTITTLGTYNGFIESPAVGMGWSVVRDIGNMFFVLILLLISFGTILGLEQYQLKRLLPKVLLMALLVNFSKTIAGLFIDFAQIVMLTFANAYQLAGAGNFASALKLQSILSINSDAGITEGVQIAGWTIAGGYLLALVYLIVAIVVVGAFAAILAVRIVFLWLLIIFSPMVYVLSVLPIGQKYASQWWDMFSKYVIVGPLMAFFLWLSLATLPSLLSTDKGFVQNVSVDETADGVPTSPLLPDIGITEAGAQSNLTGFIMAIAMLMVSLYFAMETGGAVGKIAGAVYGKLSSAGVKTAFAPFNALGDLASFAESTLYANKGWGLDPRRLIRGTKGYFARRRGENEVIGQRKATANYKEYMEAKSGRLGMALLALGATEDFLQIFMKGKVGRQRFGRTLRDPGRYSEEAYKEGEEDKIRSMELVKEAEAIRSEPELIAEARVFAARAATEKLTEGKIKGVQAALPEVLPAMETYQEDMKNATEEEKDIAAIEADLLGGGTEEEIIQSLTQDQRASLTEDRSTLNERVERLQAKKVEMKKEGKDEDEIQQAIAKEEQAITKATQALEKRANRLGALEARMRAGGMEEKEVKEATKERRAKLGTRRKTIENELTHSLAEVAERHDLTQDELKSVLYEEERDAKGDKTGRTVSVMDQMAERGILIPAKVANISGPEREDYKKQTESFIESIAKEKGHSLVSNSPVFQDLVAEQMKAMGYGETGKETLEEKEKLKALAKEEYKKEQTKKEEELTYLQRGGYTEDQKKQVDARIEDLLRKLVAVDKRIEEAAGDPDETSKLKSLKRSLLNNLEEQKKKEKIIATKELPAEQKEIDANRDLNKNAIKEARFRIAELKGYAQQDNSEEDIEKIRKQLKAQAKRFSDKNLARSEPVPQTFYADRVYRALEQQELSKLPRESMEWEELGDLLERAIQEGNMLQVSTFMKKAAEDYNDNEIYKDNGLPSGPEGAEKFRKDRLEKIFGKQGSMQLMSEMSYINEAHNHNNVSRMYGMKNGRYYYRTREEQAAAAATENLKQDSRKFIQNHNRLGYGYEDARGNFHLDLSGKLTLAGFQDDFAYRLGRAEVNPSLIMKLSEDIEALFDMQRRGMLTASLDTGETLAEAIDRMGRFYRKRGVGTSYSGLQAQAIALM</sequence>
<proteinExistence type="predicted"/>
<feature type="transmembrane region" description="Helical" evidence="2">
    <location>
        <begin position="262"/>
        <end position="282"/>
    </location>
</feature>
<keyword evidence="2" id="KW-1133">Transmembrane helix</keyword>
<organism evidence="3 4">
    <name type="scientific">Candidatus Uhrbacteria bacterium CG10_big_fil_rev_8_21_14_0_10_48_11</name>
    <dbReference type="NCBI Taxonomy" id="1975037"/>
    <lineage>
        <taxon>Bacteria</taxon>
        <taxon>Candidatus Uhriibacteriota</taxon>
    </lineage>
</organism>
<reference evidence="3 4" key="1">
    <citation type="submission" date="2017-09" db="EMBL/GenBank/DDBJ databases">
        <title>Depth-based differentiation of microbial function through sediment-hosted aquifers and enrichment of novel symbionts in the deep terrestrial subsurface.</title>
        <authorList>
            <person name="Probst A.J."/>
            <person name="Ladd B."/>
            <person name="Jarett J.K."/>
            <person name="Geller-Mcgrath D.E."/>
            <person name="Sieber C.M."/>
            <person name="Emerson J.B."/>
            <person name="Anantharaman K."/>
            <person name="Thomas B.C."/>
            <person name="Malmstrom R."/>
            <person name="Stieglmeier M."/>
            <person name="Klingl A."/>
            <person name="Woyke T."/>
            <person name="Ryan C.M."/>
            <person name="Banfield J.F."/>
        </authorList>
    </citation>
    <scope>NUCLEOTIDE SEQUENCE [LARGE SCALE GENOMIC DNA]</scope>
    <source>
        <strain evidence="3">CG10_big_fil_rev_8_21_14_0_10_48_11</strain>
    </source>
</reference>
<protein>
    <submittedName>
        <fullName evidence="3">Uncharacterized protein</fullName>
    </submittedName>
</protein>
<feature type="transmembrane region" description="Helical" evidence="2">
    <location>
        <begin position="236"/>
        <end position="256"/>
    </location>
</feature>
<gene>
    <name evidence="3" type="ORF">COV04_00175</name>
</gene>
<dbReference type="Proteomes" id="UP000231152">
    <property type="component" value="Unassembled WGS sequence"/>
</dbReference>
<dbReference type="EMBL" id="PFET01000001">
    <property type="protein sequence ID" value="PJE76285.1"/>
    <property type="molecule type" value="Genomic_DNA"/>
</dbReference>
<feature type="transmembrane region" description="Helical" evidence="2">
    <location>
        <begin position="81"/>
        <end position="110"/>
    </location>
</feature>
<keyword evidence="1" id="KW-0175">Coiled coil</keyword>
<feature type="transmembrane region" description="Helical" evidence="2">
    <location>
        <begin position="163"/>
        <end position="181"/>
    </location>
</feature>
<name>A0A2M8LFT5_9BACT</name>
<keyword evidence="2" id="KW-0812">Transmembrane</keyword>
<dbReference type="AlphaFoldDB" id="A0A2M8LFT5"/>
<evidence type="ECO:0000256" key="1">
    <source>
        <dbReference type="SAM" id="Coils"/>
    </source>
</evidence>
<feature type="coiled-coil region" evidence="1">
    <location>
        <begin position="871"/>
        <end position="915"/>
    </location>
</feature>
<evidence type="ECO:0000313" key="4">
    <source>
        <dbReference type="Proteomes" id="UP000231152"/>
    </source>
</evidence>
<evidence type="ECO:0000256" key="2">
    <source>
        <dbReference type="SAM" id="Phobius"/>
    </source>
</evidence>
<evidence type="ECO:0000313" key="3">
    <source>
        <dbReference type="EMBL" id="PJE76285.1"/>
    </source>
</evidence>
<feature type="transmembrane region" description="Helical" evidence="2">
    <location>
        <begin position="131"/>
        <end position="151"/>
    </location>
</feature>
<feature type="transmembrane region" description="Helical" evidence="2">
    <location>
        <begin position="358"/>
        <end position="376"/>
    </location>
</feature>
<comment type="caution">
    <text evidence="3">The sequence shown here is derived from an EMBL/GenBank/DDBJ whole genome shotgun (WGS) entry which is preliminary data.</text>
</comment>